<sequence>MRQSKNGASSHTENLVPPTLPFCLFNNGPAIEGQSIPIVSLVPVDEQHEGQQQYDLRDENIDDPTVETSRDQLEEPATTADVPSKFASEPVT</sequence>
<feature type="compositionally biased region" description="Basic and acidic residues" evidence="1">
    <location>
        <begin position="45"/>
        <end position="59"/>
    </location>
</feature>
<keyword evidence="3" id="KW-1185">Reference proteome</keyword>
<organism evidence="2 3">
    <name type="scientific">Cryptolaemus montrouzieri</name>
    <dbReference type="NCBI Taxonomy" id="559131"/>
    <lineage>
        <taxon>Eukaryota</taxon>
        <taxon>Metazoa</taxon>
        <taxon>Ecdysozoa</taxon>
        <taxon>Arthropoda</taxon>
        <taxon>Hexapoda</taxon>
        <taxon>Insecta</taxon>
        <taxon>Pterygota</taxon>
        <taxon>Neoptera</taxon>
        <taxon>Endopterygota</taxon>
        <taxon>Coleoptera</taxon>
        <taxon>Polyphaga</taxon>
        <taxon>Cucujiformia</taxon>
        <taxon>Coccinelloidea</taxon>
        <taxon>Coccinellidae</taxon>
        <taxon>Scymninae</taxon>
        <taxon>Scymnini</taxon>
        <taxon>Cryptolaemus</taxon>
    </lineage>
</organism>
<comment type="caution">
    <text evidence="2">The sequence shown here is derived from an EMBL/GenBank/DDBJ whole genome shotgun (WGS) entry which is preliminary data.</text>
</comment>
<gene>
    <name evidence="2" type="ORF">HHI36_000209</name>
</gene>
<evidence type="ECO:0000256" key="1">
    <source>
        <dbReference type="SAM" id="MobiDB-lite"/>
    </source>
</evidence>
<proteinExistence type="predicted"/>
<dbReference type="EMBL" id="JABFTP020000185">
    <property type="protein sequence ID" value="KAL3285677.1"/>
    <property type="molecule type" value="Genomic_DNA"/>
</dbReference>
<evidence type="ECO:0000313" key="2">
    <source>
        <dbReference type="EMBL" id="KAL3285677.1"/>
    </source>
</evidence>
<reference evidence="2 3" key="1">
    <citation type="journal article" date="2021" name="BMC Biol.">
        <title>Horizontally acquired antibacterial genes associated with adaptive radiation of ladybird beetles.</title>
        <authorList>
            <person name="Li H.S."/>
            <person name="Tang X.F."/>
            <person name="Huang Y.H."/>
            <person name="Xu Z.Y."/>
            <person name="Chen M.L."/>
            <person name="Du X.Y."/>
            <person name="Qiu B.Y."/>
            <person name="Chen P.T."/>
            <person name="Zhang W."/>
            <person name="Slipinski A."/>
            <person name="Escalona H.E."/>
            <person name="Waterhouse R.M."/>
            <person name="Zwick A."/>
            <person name="Pang H."/>
        </authorList>
    </citation>
    <scope>NUCLEOTIDE SEQUENCE [LARGE SCALE GENOMIC DNA]</scope>
    <source>
        <strain evidence="2">SYSU2018</strain>
    </source>
</reference>
<accession>A0ABD2P4X2</accession>
<dbReference type="AlphaFoldDB" id="A0ABD2P4X2"/>
<dbReference type="Proteomes" id="UP001516400">
    <property type="component" value="Unassembled WGS sequence"/>
</dbReference>
<feature type="region of interest" description="Disordered" evidence="1">
    <location>
        <begin position="44"/>
        <end position="92"/>
    </location>
</feature>
<protein>
    <submittedName>
        <fullName evidence="2">Uncharacterized protein</fullName>
    </submittedName>
</protein>
<name>A0ABD2P4X2_9CUCU</name>
<evidence type="ECO:0000313" key="3">
    <source>
        <dbReference type="Proteomes" id="UP001516400"/>
    </source>
</evidence>